<reference evidence="8" key="1">
    <citation type="submission" date="2020-12" db="EMBL/GenBank/DDBJ databases">
        <title>Geomonas sp. Red875, isolated from river sediment.</title>
        <authorList>
            <person name="Xu Z."/>
            <person name="Zhang Z."/>
            <person name="Masuda Y."/>
            <person name="Itoh H."/>
            <person name="Senoo K."/>
        </authorList>
    </citation>
    <scope>NUCLEOTIDE SEQUENCE</scope>
    <source>
        <strain evidence="8">Red875</strain>
    </source>
</reference>
<dbReference type="PROSITE" id="PS50110">
    <property type="entry name" value="RESPONSE_REGULATORY"/>
    <property type="match status" value="1"/>
</dbReference>
<protein>
    <submittedName>
        <fullName evidence="8">Sigma-54-dependent Fis family transcriptional regulator</fullName>
    </submittedName>
</protein>
<comment type="caution">
    <text evidence="8">The sequence shown here is derived from an EMBL/GenBank/DDBJ whole genome shotgun (WGS) entry which is preliminary data.</text>
</comment>
<evidence type="ECO:0000256" key="3">
    <source>
        <dbReference type="ARBA" id="ARBA00023015"/>
    </source>
</evidence>
<dbReference type="Pfam" id="PF00158">
    <property type="entry name" value="Sigma54_activat"/>
    <property type="match status" value="1"/>
</dbReference>
<dbReference type="PRINTS" id="PR01590">
    <property type="entry name" value="HTHFIS"/>
</dbReference>
<dbReference type="InterPro" id="IPR002078">
    <property type="entry name" value="Sigma_54_int"/>
</dbReference>
<dbReference type="FunFam" id="3.40.50.300:FF:000006">
    <property type="entry name" value="DNA-binding transcriptional regulator NtrC"/>
    <property type="match status" value="1"/>
</dbReference>
<evidence type="ECO:0000313" key="9">
    <source>
        <dbReference type="Proteomes" id="UP000636888"/>
    </source>
</evidence>
<dbReference type="SUPFAM" id="SSF52540">
    <property type="entry name" value="P-loop containing nucleoside triphosphate hydrolases"/>
    <property type="match status" value="1"/>
</dbReference>
<organism evidence="8 9">
    <name type="scientific">Geomesophilobacter sediminis</name>
    <dbReference type="NCBI Taxonomy" id="2798584"/>
    <lineage>
        <taxon>Bacteria</taxon>
        <taxon>Pseudomonadati</taxon>
        <taxon>Thermodesulfobacteriota</taxon>
        <taxon>Desulfuromonadia</taxon>
        <taxon>Geobacterales</taxon>
        <taxon>Geobacteraceae</taxon>
        <taxon>Geomesophilobacter</taxon>
    </lineage>
</organism>
<dbReference type="AlphaFoldDB" id="A0A8J7M2D8"/>
<dbReference type="PROSITE" id="PS00688">
    <property type="entry name" value="SIGMA54_INTERACT_3"/>
    <property type="match status" value="1"/>
</dbReference>
<dbReference type="SUPFAM" id="SSF46689">
    <property type="entry name" value="Homeodomain-like"/>
    <property type="match status" value="1"/>
</dbReference>
<dbReference type="InterPro" id="IPR025944">
    <property type="entry name" value="Sigma_54_int_dom_CS"/>
</dbReference>
<evidence type="ECO:0000256" key="4">
    <source>
        <dbReference type="ARBA" id="ARBA00023163"/>
    </source>
</evidence>
<dbReference type="PANTHER" id="PTHR32071">
    <property type="entry name" value="TRANSCRIPTIONAL REGULATORY PROTEIN"/>
    <property type="match status" value="1"/>
</dbReference>
<evidence type="ECO:0000256" key="2">
    <source>
        <dbReference type="ARBA" id="ARBA00022840"/>
    </source>
</evidence>
<dbReference type="InterPro" id="IPR058031">
    <property type="entry name" value="AAA_lid_NorR"/>
</dbReference>
<sequence length="459" mass="51138">MEKILIVDDEAFIRENVERILGDEGFQVCSAATGSEARDIVASEEIDLALLDLNLGNEDGLELLKSLKEIDPELLVIIITGYGSVESAVESLKMGAFHYMKKPFKSDALRLIVKLALKTQTLRREVRNLRRADGFLPGSDPFIGRSKAFEEVVAQVREIARIPSTVLITGESGTGKELVARAVHNLSDRKDAPFIAINCASMPATLLESELFGHEKGAFTGAMNRKSGLLEEAQHGTVFLDEIGEMDMAMQAKLLRVLQERTIRRVGGVKDLPIDVRVIAATNRNLKRRIEEGSFREDLFYRLNVFPIHIPPLRDRIEDIAPLAMFFLDHFSRAFGRNFREVSPEAATLMVRYSWPGNIRELRNAMERICIMRPGPTLLPEHLPQELRETVAAEPPQSAEAAPLAALSPEMGLEEAVCALEKNLIMQALQKTGGNVLQTAINLKVPRGTLRYKMDKYGL</sequence>
<dbReference type="Pfam" id="PF02954">
    <property type="entry name" value="HTH_8"/>
    <property type="match status" value="1"/>
</dbReference>
<dbReference type="Proteomes" id="UP000636888">
    <property type="component" value="Unassembled WGS sequence"/>
</dbReference>
<accession>A0A8J7M2D8</accession>
<keyword evidence="4" id="KW-0804">Transcription</keyword>
<dbReference type="GO" id="GO:0005524">
    <property type="term" value="F:ATP binding"/>
    <property type="evidence" value="ECO:0007669"/>
    <property type="project" value="UniProtKB-KW"/>
</dbReference>
<dbReference type="InterPro" id="IPR027417">
    <property type="entry name" value="P-loop_NTPase"/>
</dbReference>
<dbReference type="Gene3D" id="1.10.10.60">
    <property type="entry name" value="Homeodomain-like"/>
    <property type="match status" value="1"/>
</dbReference>
<keyword evidence="2" id="KW-0067">ATP-binding</keyword>
<dbReference type="Pfam" id="PF25601">
    <property type="entry name" value="AAA_lid_14"/>
    <property type="match status" value="1"/>
</dbReference>
<dbReference type="GO" id="GO:0006355">
    <property type="term" value="P:regulation of DNA-templated transcription"/>
    <property type="evidence" value="ECO:0007669"/>
    <property type="project" value="InterPro"/>
</dbReference>
<dbReference type="GO" id="GO:0000160">
    <property type="term" value="P:phosphorelay signal transduction system"/>
    <property type="evidence" value="ECO:0007669"/>
    <property type="project" value="InterPro"/>
</dbReference>
<dbReference type="PROSITE" id="PS50045">
    <property type="entry name" value="SIGMA54_INTERACT_4"/>
    <property type="match status" value="1"/>
</dbReference>
<dbReference type="PANTHER" id="PTHR32071:SF113">
    <property type="entry name" value="ALGINATE BIOSYNTHESIS TRANSCRIPTIONAL REGULATORY PROTEIN ALGB"/>
    <property type="match status" value="1"/>
</dbReference>
<dbReference type="RefSeq" id="WP_199386615.1">
    <property type="nucleotide sequence ID" value="NZ_JAEMHM010000024.1"/>
</dbReference>
<proteinExistence type="predicted"/>
<feature type="domain" description="Sigma-54 factor interaction" evidence="6">
    <location>
        <begin position="142"/>
        <end position="371"/>
    </location>
</feature>
<dbReference type="SMART" id="SM00448">
    <property type="entry name" value="REC"/>
    <property type="match status" value="1"/>
</dbReference>
<dbReference type="InterPro" id="IPR002197">
    <property type="entry name" value="HTH_Fis"/>
</dbReference>
<keyword evidence="5" id="KW-0597">Phosphoprotein</keyword>
<dbReference type="InterPro" id="IPR025662">
    <property type="entry name" value="Sigma_54_int_dom_ATP-bd_1"/>
</dbReference>
<evidence type="ECO:0000256" key="1">
    <source>
        <dbReference type="ARBA" id="ARBA00022741"/>
    </source>
</evidence>
<evidence type="ECO:0000256" key="5">
    <source>
        <dbReference type="PROSITE-ProRule" id="PRU00169"/>
    </source>
</evidence>
<dbReference type="InterPro" id="IPR011006">
    <property type="entry name" value="CheY-like_superfamily"/>
</dbReference>
<dbReference type="InterPro" id="IPR009057">
    <property type="entry name" value="Homeodomain-like_sf"/>
</dbReference>
<dbReference type="InterPro" id="IPR001789">
    <property type="entry name" value="Sig_transdc_resp-reg_receiver"/>
</dbReference>
<evidence type="ECO:0000259" key="6">
    <source>
        <dbReference type="PROSITE" id="PS50045"/>
    </source>
</evidence>
<keyword evidence="1" id="KW-0547">Nucleotide-binding</keyword>
<dbReference type="SMART" id="SM00382">
    <property type="entry name" value="AAA"/>
    <property type="match status" value="1"/>
</dbReference>
<dbReference type="Gene3D" id="3.40.50.300">
    <property type="entry name" value="P-loop containing nucleotide triphosphate hydrolases"/>
    <property type="match status" value="1"/>
</dbReference>
<dbReference type="Pfam" id="PF00072">
    <property type="entry name" value="Response_reg"/>
    <property type="match status" value="1"/>
</dbReference>
<dbReference type="Gene3D" id="3.40.50.2300">
    <property type="match status" value="1"/>
</dbReference>
<keyword evidence="3" id="KW-0805">Transcription regulation</keyword>
<dbReference type="GO" id="GO:0043565">
    <property type="term" value="F:sequence-specific DNA binding"/>
    <property type="evidence" value="ECO:0007669"/>
    <property type="project" value="InterPro"/>
</dbReference>
<dbReference type="SUPFAM" id="SSF52172">
    <property type="entry name" value="CheY-like"/>
    <property type="match status" value="1"/>
</dbReference>
<gene>
    <name evidence="8" type="ORF">JFN93_22395</name>
</gene>
<name>A0A8J7M2D8_9BACT</name>
<feature type="domain" description="Response regulatory" evidence="7">
    <location>
        <begin position="3"/>
        <end position="117"/>
    </location>
</feature>
<dbReference type="EMBL" id="JAEMHM010000024">
    <property type="protein sequence ID" value="MBJ6727474.1"/>
    <property type="molecule type" value="Genomic_DNA"/>
</dbReference>
<dbReference type="PROSITE" id="PS00675">
    <property type="entry name" value="SIGMA54_INTERACT_1"/>
    <property type="match status" value="1"/>
</dbReference>
<dbReference type="CDD" id="cd00009">
    <property type="entry name" value="AAA"/>
    <property type="match status" value="1"/>
</dbReference>
<evidence type="ECO:0000259" key="7">
    <source>
        <dbReference type="PROSITE" id="PS50110"/>
    </source>
</evidence>
<dbReference type="InterPro" id="IPR003593">
    <property type="entry name" value="AAA+_ATPase"/>
</dbReference>
<evidence type="ECO:0000313" key="8">
    <source>
        <dbReference type="EMBL" id="MBJ6727474.1"/>
    </source>
</evidence>
<dbReference type="Gene3D" id="1.10.8.60">
    <property type="match status" value="1"/>
</dbReference>
<feature type="modified residue" description="4-aspartylphosphate" evidence="5">
    <location>
        <position position="52"/>
    </location>
</feature>
<keyword evidence="9" id="KW-1185">Reference proteome</keyword>